<organism evidence="2 3">
    <name type="scientific">Schizopora paradoxa</name>
    <dbReference type="NCBI Taxonomy" id="27342"/>
    <lineage>
        <taxon>Eukaryota</taxon>
        <taxon>Fungi</taxon>
        <taxon>Dikarya</taxon>
        <taxon>Basidiomycota</taxon>
        <taxon>Agaricomycotina</taxon>
        <taxon>Agaricomycetes</taxon>
        <taxon>Hymenochaetales</taxon>
        <taxon>Schizoporaceae</taxon>
        <taxon>Schizopora</taxon>
    </lineage>
</organism>
<evidence type="ECO:0000313" key="3">
    <source>
        <dbReference type="Proteomes" id="UP000053477"/>
    </source>
</evidence>
<feature type="region of interest" description="Disordered" evidence="1">
    <location>
        <begin position="16"/>
        <end position="74"/>
    </location>
</feature>
<accession>A0A0H2RE78</accession>
<gene>
    <name evidence="2" type="ORF">SCHPADRAFT_943126</name>
</gene>
<feature type="region of interest" description="Disordered" evidence="1">
    <location>
        <begin position="157"/>
        <end position="229"/>
    </location>
</feature>
<dbReference type="Proteomes" id="UP000053477">
    <property type="component" value="Unassembled WGS sequence"/>
</dbReference>
<feature type="compositionally biased region" description="Basic residues" evidence="1">
    <location>
        <begin position="209"/>
        <end position="222"/>
    </location>
</feature>
<reference evidence="2 3" key="1">
    <citation type="submission" date="2015-04" db="EMBL/GenBank/DDBJ databases">
        <title>Complete genome sequence of Schizopora paradoxa KUC8140, a cosmopolitan wood degrader in East Asia.</title>
        <authorList>
            <consortium name="DOE Joint Genome Institute"/>
            <person name="Min B."/>
            <person name="Park H."/>
            <person name="Jang Y."/>
            <person name="Kim J.-J."/>
            <person name="Kim K.H."/>
            <person name="Pangilinan J."/>
            <person name="Lipzen A."/>
            <person name="Riley R."/>
            <person name="Grigoriev I.V."/>
            <person name="Spatafora J.W."/>
            <person name="Choi I.-G."/>
        </authorList>
    </citation>
    <scope>NUCLEOTIDE SEQUENCE [LARGE SCALE GENOMIC DNA]</scope>
    <source>
        <strain evidence="2 3">KUC8140</strain>
    </source>
</reference>
<dbReference type="EMBL" id="KQ086036">
    <property type="protein sequence ID" value="KLO10089.1"/>
    <property type="molecule type" value="Genomic_DNA"/>
</dbReference>
<sequence length="565" mass="62789">MEDVIQARFLIQRLTSTSMQQQGQQGPLSNPSTTTSSQQSTSPWTQTRFNPPLPLGPPQYTNPSSWTSGQPPFDPSQPAYPLPWSFSYYPPPPYAYPTYHHYLPPPPMHPPISAPGQQTPVATTIPNSHPPPPPNPVYYGPLPPPSAVWNGYPVHGPNRHTSRPNIAPQHTSATRTPTTSNPPPNALLVPPSNASHIGPGANTTTATVHGHRTRSRGRRHAPKRTDNQALEDINEVNEEEAATPRQRTSGLQNRLESSWRSLRLTAMINERTTEHDGDFDREQSREEFERKFPLNIACKMESRIFLLEDNDKNAGGTSDLPQQREDIAITPSNVPGLVQKIRDPADVNALLSKIKDAIEREENVANSVLADIPGPSNRQRMHETDSIKSIIRKSALEFFETSLGDDDDVLTFANHQLFEVDSTAFEQRHPELGSRIEKSQALLACAMLVGTLVNMGIIFPIDLQEFIEKSLVPSVRFSCRLRLIYYLIWLSGDRLCSEKSILWLVTLVLKLCNAIDPGSGGDDDAQGNSAPAERAHFMKLIQNLVKFYFDRTIELVGYSDASDGS</sequence>
<proteinExistence type="predicted"/>
<dbReference type="InParanoid" id="A0A0H2RE78"/>
<evidence type="ECO:0000256" key="1">
    <source>
        <dbReference type="SAM" id="MobiDB-lite"/>
    </source>
</evidence>
<dbReference type="AlphaFoldDB" id="A0A0H2RE78"/>
<name>A0A0H2RE78_9AGAM</name>
<evidence type="ECO:0000313" key="2">
    <source>
        <dbReference type="EMBL" id="KLO10089.1"/>
    </source>
</evidence>
<feature type="compositionally biased region" description="Polar residues" evidence="1">
    <location>
        <begin position="59"/>
        <end position="70"/>
    </location>
</feature>
<keyword evidence="3" id="KW-1185">Reference proteome</keyword>
<feature type="compositionally biased region" description="Low complexity" evidence="1">
    <location>
        <begin position="20"/>
        <end position="47"/>
    </location>
</feature>
<protein>
    <submittedName>
        <fullName evidence="2">Uncharacterized protein</fullName>
    </submittedName>
</protein>